<comment type="caution">
    <text evidence="1">The sequence shown here is derived from an EMBL/GenBank/DDBJ whole genome shotgun (WGS) entry which is preliminary data.</text>
</comment>
<name>A0ABT5YPK4_9PROT</name>
<dbReference type="SUPFAM" id="SSF48150">
    <property type="entry name" value="DNA-glycosylase"/>
    <property type="match status" value="1"/>
</dbReference>
<evidence type="ECO:0000313" key="1">
    <source>
        <dbReference type="EMBL" id="MDF2096716.1"/>
    </source>
</evidence>
<dbReference type="RefSeq" id="WP_275823445.1">
    <property type="nucleotide sequence ID" value="NZ_JARHUD010000007.1"/>
</dbReference>
<dbReference type="InterPro" id="IPR052891">
    <property type="entry name" value="DNA-3mA_glycosylase"/>
</dbReference>
<dbReference type="Proteomes" id="UP001215503">
    <property type="component" value="Unassembled WGS sequence"/>
</dbReference>
<organism evidence="1 2">
    <name type="scientific">Aquibaculum arenosum</name>
    <dbReference type="NCBI Taxonomy" id="3032591"/>
    <lineage>
        <taxon>Bacteria</taxon>
        <taxon>Pseudomonadati</taxon>
        <taxon>Pseudomonadota</taxon>
        <taxon>Alphaproteobacteria</taxon>
        <taxon>Rhodospirillales</taxon>
        <taxon>Rhodovibrionaceae</taxon>
        <taxon>Aquibaculum</taxon>
    </lineage>
</organism>
<dbReference type="InterPro" id="IPR005019">
    <property type="entry name" value="Adenine_glyco"/>
</dbReference>
<dbReference type="PANTHER" id="PTHR30037:SF4">
    <property type="entry name" value="DNA-3-METHYLADENINE GLYCOSYLASE I"/>
    <property type="match status" value="1"/>
</dbReference>
<dbReference type="Gene3D" id="1.10.340.30">
    <property type="entry name" value="Hypothetical protein, domain 2"/>
    <property type="match status" value="1"/>
</dbReference>
<proteinExistence type="predicted"/>
<sequence>MKVSTRHPDERPRCAWVTDDALYRAYHDEEWGRPEHDGQRLYEMLSLESFQAGLSWLTILRKRHAFRSAFANFHPSTVAAFDENDVARLLNDPGIVRHRGKIEATISGARAWLEIEASHPGGFSAFIWQHRPPHPHRSEDGSGLPEATQLSRRLKQSGFRFVGPTITHSFMQAAGLVQDHDRHCFLRKD</sequence>
<evidence type="ECO:0000313" key="2">
    <source>
        <dbReference type="Proteomes" id="UP001215503"/>
    </source>
</evidence>
<dbReference type="Pfam" id="PF03352">
    <property type="entry name" value="Adenine_glyco"/>
    <property type="match status" value="1"/>
</dbReference>
<protein>
    <submittedName>
        <fullName evidence="1">DNA-3-methyladenine glycosylase I</fullName>
    </submittedName>
</protein>
<reference evidence="1 2" key="1">
    <citation type="submission" date="2023-03" db="EMBL/GenBank/DDBJ databases">
        <title>Fodinicurvata sp. CAU 1616 isolated from sea sendiment.</title>
        <authorList>
            <person name="Kim W."/>
        </authorList>
    </citation>
    <scope>NUCLEOTIDE SEQUENCE [LARGE SCALE GENOMIC DNA]</scope>
    <source>
        <strain evidence="1 2">CAU 1616</strain>
    </source>
</reference>
<dbReference type="PANTHER" id="PTHR30037">
    <property type="entry name" value="DNA-3-METHYLADENINE GLYCOSYLASE 1"/>
    <property type="match status" value="1"/>
</dbReference>
<dbReference type="InterPro" id="IPR011257">
    <property type="entry name" value="DNA_glycosylase"/>
</dbReference>
<gene>
    <name evidence="1" type="ORF">P2G67_12085</name>
</gene>
<keyword evidence="2" id="KW-1185">Reference proteome</keyword>
<dbReference type="EMBL" id="JARHUD010000007">
    <property type="protein sequence ID" value="MDF2096716.1"/>
    <property type="molecule type" value="Genomic_DNA"/>
</dbReference>
<accession>A0ABT5YPK4</accession>